<dbReference type="InterPro" id="IPR049450">
    <property type="entry name" value="ACOT8-like_C"/>
</dbReference>
<dbReference type="GO" id="GO:0006637">
    <property type="term" value="P:acyl-CoA metabolic process"/>
    <property type="evidence" value="ECO:0007669"/>
    <property type="project" value="InterPro"/>
</dbReference>
<dbReference type="GO" id="GO:0009062">
    <property type="term" value="P:fatty acid catabolic process"/>
    <property type="evidence" value="ECO:0007669"/>
    <property type="project" value="TreeGrafter"/>
</dbReference>
<evidence type="ECO:0000259" key="3">
    <source>
        <dbReference type="Pfam" id="PF13622"/>
    </source>
</evidence>
<keyword evidence="6" id="KW-1185">Reference proteome</keyword>
<proteinExistence type="inferred from homology"/>
<dbReference type="Pfam" id="PF13622">
    <property type="entry name" value="4HBT_3"/>
    <property type="match status" value="1"/>
</dbReference>
<evidence type="ECO:0000313" key="6">
    <source>
        <dbReference type="Proteomes" id="UP001388673"/>
    </source>
</evidence>
<dbReference type="GO" id="GO:0005782">
    <property type="term" value="C:peroxisomal matrix"/>
    <property type="evidence" value="ECO:0007669"/>
    <property type="project" value="UniProtKB-SubCell"/>
</dbReference>
<feature type="domain" description="Acyl-CoA thioesterase-like N-terminal HotDog" evidence="3">
    <location>
        <begin position="29"/>
        <end position="111"/>
    </location>
</feature>
<dbReference type="InterPro" id="IPR003703">
    <property type="entry name" value="Acyl_CoA_thio"/>
</dbReference>
<comment type="similarity">
    <text evidence="1">Belongs to the C/M/P thioester hydrolase family.</text>
</comment>
<name>A0AAW0YZ18_9TREE</name>
<dbReference type="Gene3D" id="3.10.129.10">
    <property type="entry name" value="Hotdog Thioesterase"/>
    <property type="match status" value="1"/>
</dbReference>
<protein>
    <submittedName>
        <fullName evidence="5">Acyl-CoA thioesterase II</fullName>
    </submittedName>
</protein>
<dbReference type="EMBL" id="JBCAWK010000006">
    <property type="protein sequence ID" value="KAK8854686.1"/>
    <property type="molecule type" value="Genomic_DNA"/>
</dbReference>
<dbReference type="GO" id="GO:0047617">
    <property type="term" value="F:fatty acyl-CoA hydrolase activity"/>
    <property type="evidence" value="ECO:0007669"/>
    <property type="project" value="InterPro"/>
</dbReference>
<organism evidence="5 6">
    <name type="scientific">Kwoniella newhampshirensis</name>
    <dbReference type="NCBI Taxonomy" id="1651941"/>
    <lineage>
        <taxon>Eukaryota</taxon>
        <taxon>Fungi</taxon>
        <taxon>Dikarya</taxon>
        <taxon>Basidiomycota</taxon>
        <taxon>Agaricomycotina</taxon>
        <taxon>Tremellomycetes</taxon>
        <taxon>Tremellales</taxon>
        <taxon>Cryptococcaceae</taxon>
        <taxon>Kwoniella</taxon>
    </lineage>
</organism>
<gene>
    <name evidence="5" type="ORF">IAR55_003425</name>
</gene>
<evidence type="ECO:0000256" key="2">
    <source>
        <dbReference type="ARBA" id="ARBA00022801"/>
    </source>
</evidence>
<evidence type="ECO:0000313" key="5">
    <source>
        <dbReference type="EMBL" id="KAK8854686.1"/>
    </source>
</evidence>
<dbReference type="CDD" id="cd03445">
    <property type="entry name" value="Thioesterase_II_repeat2"/>
    <property type="match status" value="1"/>
</dbReference>
<dbReference type="RefSeq" id="XP_066802924.1">
    <property type="nucleotide sequence ID" value="XM_066946532.1"/>
</dbReference>
<evidence type="ECO:0000259" key="4">
    <source>
        <dbReference type="Pfam" id="PF20789"/>
    </source>
</evidence>
<comment type="caution">
    <text evidence="5">The sequence shown here is derived from an EMBL/GenBank/DDBJ whole genome shotgun (WGS) entry which is preliminary data.</text>
</comment>
<dbReference type="Gene3D" id="2.40.160.210">
    <property type="entry name" value="Acyl-CoA thioesterase, double hotdog domain"/>
    <property type="match status" value="1"/>
</dbReference>
<keyword evidence="2" id="KW-0378">Hydrolase</keyword>
<dbReference type="InterPro" id="IPR029069">
    <property type="entry name" value="HotDog_dom_sf"/>
</dbReference>
<dbReference type="InterPro" id="IPR042171">
    <property type="entry name" value="Acyl-CoA_hotdog"/>
</dbReference>
<dbReference type="CDD" id="cd03444">
    <property type="entry name" value="Thioesterase_II_repeat1"/>
    <property type="match status" value="1"/>
</dbReference>
<dbReference type="KEGG" id="kne:92180683"/>
<sequence>MSPTTSLASLVDVHPHPSRPLTSLSHNLWVPSGARGVFGGQVIAQSLLASSSTVAPPLGLHSTHCYFLLPARAQPTIEYRIEKLRDGKSYASRLVRAWQGDREVFVLLASYTLPPTKLPPNLGGGRAVVHEGESQADDGLKVSNSLRFVSSPNVKEITSTSSHTKEVQQDNGFQEKYQAPLPENLLPWEECEEEAVRWQKWMDEKGSRFTGTKRKFLQEYIRERRESPVSIARALTKDHDGNHHIRMSWLRARLDPSEKPSEETVKAMIAYMTDFQFIGTASRSVGLHQSSTPRLGMLASLDHSIHFYPFPANFDPSKPLLHVMESQAVDVASGRGTVKGCVYTLDGVLVAVTGQEGVVRADLRGLEAKGLVEGGAVEEDEERKVKAKL</sequence>
<dbReference type="SUPFAM" id="SSF54637">
    <property type="entry name" value="Thioesterase/thiol ester dehydrase-isomerase"/>
    <property type="match status" value="2"/>
</dbReference>
<evidence type="ECO:0000256" key="1">
    <source>
        <dbReference type="ARBA" id="ARBA00006538"/>
    </source>
</evidence>
<dbReference type="Proteomes" id="UP001388673">
    <property type="component" value="Unassembled WGS sequence"/>
</dbReference>
<dbReference type="GeneID" id="92180683"/>
<dbReference type="Pfam" id="PF20789">
    <property type="entry name" value="4HBT_3C"/>
    <property type="match status" value="1"/>
</dbReference>
<dbReference type="AlphaFoldDB" id="A0AAW0YZ18"/>
<dbReference type="InterPro" id="IPR049449">
    <property type="entry name" value="TesB_ACOT8-like_N"/>
</dbReference>
<feature type="domain" description="Acyl-CoA thioesterase-like C-terminal" evidence="4">
    <location>
        <begin position="239"/>
        <end position="359"/>
    </location>
</feature>
<dbReference type="PANTHER" id="PTHR11066:SF34">
    <property type="entry name" value="ACYL-COENZYME A THIOESTERASE 8"/>
    <property type="match status" value="1"/>
</dbReference>
<accession>A0AAW0YZ18</accession>
<reference evidence="5 6" key="1">
    <citation type="journal article" date="2024" name="bioRxiv">
        <title>Comparative genomics of Cryptococcus and Kwoniella reveals pathogenesis evolution and contrasting karyotype dynamics via intercentromeric recombination or chromosome fusion.</title>
        <authorList>
            <person name="Coelho M.A."/>
            <person name="David-Palma M."/>
            <person name="Shea T."/>
            <person name="Bowers K."/>
            <person name="McGinley-Smith S."/>
            <person name="Mohammad A.W."/>
            <person name="Gnirke A."/>
            <person name="Yurkov A.M."/>
            <person name="Nowrousian M."/>
            <person name="Sun S."/>
            <person name="Cuomo C.A."/>
            <person name="Heitman J."/>
        </authorList>
    </citation>
    <scope>NUCLEOTIDE SEQUENCE [LARGE SCALE GENOMIC DNA]</scope>
    <source>
        <strain evidence="5 6">CBS 13917</strain>
    </source>
</reference>
<dbReference type="PANTHER" id="PTHR11066">
    <property type="entry name" value="ACYL-COA THIOESTERASE"/>
    <property type="match status" value="1"/>
</dbReference>